<dbReference type="EMBL" id="FNHW01000001">
    <property type="protein sequence ID" value="SDM85394.1"/>
    <property type="molecule type" value="Genomic_DNA"/>
</dbReference>
<dbReference type="OrthoDB" id="773385at2"/>
<dbReference type="SUPFAM" id="SSF55874">
    <property type="entry name" value="ATPase domain of HSP90 chaperone/DNA topoisomerase II/histidine kinase"/>
    <property type="match status" value="1"/>
</dbReference>
<evidence type="ECO:0000259" key="11">
    <source>
        <dbReference type="Pfam" id="PF07730"/>
    </source>
</evidence>
<feature type="transmembrane region" description="Helical" evidence="10">
    <location>
        <begin position="40"/>
        <end position="58"/>
    </location>
</feature>
<keyword evidence="5" id="KW-0547">Nucleotide-binding</keyword>
<evidence type="ECO:0000313" key="12">
    <source>
        <dbReference type="EMBL" id="SDM85394.1"/>
    </source>
</evidence>
<name>A0A1G9WLI0_9BACL</name>
<dbReference type="AlphaFoldDB" id="A0A1G9WLI0"/>
<evidence type="ECO:0000256" key="10">
    <source>
        <dbReference type="SAM" id="Phobius"/>
    </source>
</evidence>
<keyword evidence="13" id="KW-1185">Reference proteome</keyword>
<keyword evidence="10" id="KW-0812">Transmembrane</keyword>
<dbReference type="GO" id="GO:0005524">
    <property type="term" value="F:ATP binding"/>
    <property type="evidence" value="ECO:0007669"/>
    <property type="project" value="UniProtKB-KW"/>
</dbReference>
<keyword evidence="10" id="KW-1133">Transmembrane helix</keyword>
<protein>
    <recommendedName>
        <fullName evidence="2">histidine kinase</fullName>
        <ecNumber evidence="2">2.7.13.3</ecNumber>
    </recommendedName>
</protein>
<dbReference type="Gene3D" id="3.30.565.10">
    <property type="entry name" value="Histidine kinase-like ATPase, C-terminal domain"/>
    <property type="match status" value="1"/>
</dbReference>
<evidence type="ECO:0000256" key="4">
    <source>
        <dbReference type="ARBA" id="ARBA00022679"/>
    </source>
</evidence>
<dbReference type="InterPro" id="IPR036890">
    <property type="entry name" value="HATPase_C_sf"/>
</dbReference>
<dbReference type="EC" id="2.7.13.3" evidence="2"/>
<evidence type="ECO:0000256" key="7">
    <source>
        <dbReference type="ARBA" id="ARBA00022840"/>
    </source>
</evidence>
<evidence type="ECO:0000256" key="5">
    <source>
        <dbReference type="ARBA" id="ARBA00022741"/>
    </source>
</evidence>
<dbReference type="GO" id="GO:0000155">
    <property type="term" value="F:phosphorelay sensor kinase activity"/>
    <property type="evidence" value="ECO:0007669"/>
    <property type="project" value="InterPro"/>
</dbReference>
<evidence type="ECO:0000256" key="8">
    <source>
        <dbReference type="ARBA" id="ARBA00023012"/>
    </source>
</evidence>
<accession>A0A1G9WLI0</accession>
<comment type="catalytic activity">
    <reaction evidence="1">
        <text>ATP + protein L-histidine = ADP + protein N-phospho-L-histidine.</text>
        <dbReference type="EC" id="2.7.13.3"/>
    </reaction>
</comment>
<keyword evidence="8" id="KW-0902">Two-component regulatory system</keyword>
<keyword evidence="9" id="KW-0175">Coiled coil</keyword>
<evidence type="ECO:0000256" key="1">
    <source>
        <dbReference type="ARBA" id="ARBA00000085"/>
    </source>
</evidence>
<keyword evidence="3" id="KW-0597">Phosphoprotein</keyword>
<dbReference type="InterPro" id="IPR011712">
    <property type="entry name" value="Sig_transdc_His_kin_sub3_dim/P"/>
</dbReference>
<sequence length="285" mass="32697">MTYKQIKWLILMLPTLSIGAWEYLRHTLLMPYLSMEMGNFLSPLIVFGVTVIFLVKLFKRLEQIQSELNEERSQKTALQERAKMARELHDGMAQSLFLLSIKINKLGRQANLDHNPHFIKMKQTLHHIHEDTRQAINNLRSPLVETNFNWTEALLKYISEVEKEHQLQVELNWKIDESLLSTKEKVELFACIKETLINAIKHASTKQVWMTAEEHPEGWLLTIRNQTERTTLPEASQGYGLQILKDRAAAMSCLLDVSIEHGEMCVSFCKGVLKNGRANSSAAGG</sequence>
<evidence type="ECO:0000256" key="6">
    <source>
        <dbReference type="ARBA" id="ARBA00022777"/>
    </source>
</evidence>
<keyword evidence="4" id="KW-0808">Transferase</keyword>
<feature type="domain" description="Signal transduction histidine kinase subgroup 3 dimerisation and phosphoacceptor" evidence="11">
    <location>
        <begin position="80"/>
        <end position="141"/>
    </location>
</feature>
<evidence type="ECO:0000256" key="2">
    <source>
        <dbReference type="ARBA" id="ARBA00012438"/>
    </source>
</evidence>
<evidence type="ECO:0000256" key="9">
    <source>
        <dbReference type="SAM" id="Coils"/>
    </source>
</evidence>
<dbReference type="InterPro" id="IPR050482">
    <property type="entry name" value="Sensor_HK_TwoCompSys"/>
</dbReference>
<keyword evidence="6 12" id="KW-0418">Kinase</keyword>
<gene>
    <name evidence="12" type="ORF">SAMN04488137_2251</name>
</gene>
<dbReference type="PANTHER" id="PTHR24421:SF10">
    <property type="entry name" value="NITRATE_NITRITE SENSOR PROTEIN NARQ"/>
    <property type="match status" value="1"/>
</dbReference>
<organism evidence="12 13">
    <name type="scientific">Fictibacillus solisalsi</name>
    <dbReference type="NCBI Taxonomy" id="459525"/>
    <lineage>
        <taxon>Bacteria</taxon>
        <taxon>Bacillati</taxon>
        <taxon>Bacillota</taxon>
        <taxon>Bacilli</taxon>
        <taxon>Bacillales</taxon>
        <taxon>Fictibacillaceae</taxon>
        <taxon>Fictibacillus</taxon>
    </lineage>
</organism>
<dbReference type="Gene3D" id="1.20.5.1930">
    <property type="match status" value="1"/>
</dbReference>
<dbReference type="Pfam" id="PF07730">
    <property type="entry name" value="HisKA_3"/>
    <property type="match status" value="1"/>
</dbReference>
<evidence type="ECO:0000256" key="3">
    <source>
        <dbReference type="ARBA" id="ARBA00022553"/>
    </source>
</evidence>
<dbReference type="RefSeq" id="WP_090234583.1">
    <property type="nucleotide sequence ID" value="NZ_FNHW01000001.1"/>
</dbReference>
<proteinExistence type="predicted"/>
<dbReference type="STRING" id="459525.SAMN04488137_2251"/>
<keyword evidence="7" id="KW-0067">ATP-binding</keyword>
<dbReference type="PANTHER" id="PTHR24421">
    <property type="entry name" value="NITRATE/NITRITE SENSOR PROTEIN NARX-RELATED"/>
    <property type="match status" value="1"/>
</dbReference>
<reference evidence="13" key="1">
    <citation type="submission" date="2016-10" db="EMBL/GenBank/DDBJ databases">
        <authorList>
            <person name="Varghese N."/>
            <person name="Submissions S."/>
        </authorList>
    </citation>
    <scope>NUCLEOTIDE SEQUENCE [LARGE SCALE GENOMIC DNA]</scope>
    <source>
        <strain evidence="13">CGMCC 1.6854</strain>
    </source>
</reference>
<keyword evidence="10" id="KW-0472">Membrane</keyword>
<dbReference type="Proteomes" id="UP000199544">
    <property type="component" value="Unassembled WGS sequence"/>
</dbReference>
<evidence type="ECO:0000313" key="13">
    <source>
        <dbReference type="Proteomes" id="UP000199544"/>
    </source>
</evidence>
<feature type="coiled-coil region" evidence="9">
    <location>
        <begin position="54"/>
        <end position="88"/>
    </location>
</feature>
<dbReference type="GO" id="GO:0046983">
    <property type="term" value="F:protein dimerization activity"/>
    <property type="evidence" value="ECO:0007669"/>
    <property type="project" value="InterPro"/>
</dbReference>
<dbReference type="GO" id="GO:0016020">
    <property type="term" value="C:membrane"/>
    <property type="evidence" value="ECO:0007669"/>
    <property type="project" value="InterPro"/>
</dbReference>